<dbReference type="STRING" id="4615.A0A199VZF5"/>
<feature type="region of interest" description="Disordered" evidence="1">
    <location>
        <begin position="48"/>
        <end position="67"/>
    </location>
</feature>
<dbReference type="AlphaFoldDB" id="A0A199VZF5"/>
<dbReference type="EMBL" id="LSRQ01000510">
    <property type="protein sequence ID" value="OAY82363.1"/>
    <property type="molecule type" value="Genomic_DNA"/>
</dbReference>
<evidence type="ECO:0008006" key="4">
    <source>
        <dbReference type="Google" id="ProtNLM"/>
    </source>
</evidence>
<name>A0A199VZF5_ANACO</name>
<evidence type="ECO:0000313" key="3">
    <source>
        <dbReference type="Proteomes" id="UP000092600"/>
    </source>
</evidence>
<gene>
    <name evidence="2" type="ORF">ACMD2_10214</name>
</gene>
<feature type="compositionally biased region" description="Polar residues" evidence="1">
    <location>
        <begin position="475"/>
        <end position="486"/>
    </location>
</feature>
<feature type="compositionally biased region" description="Polar residues" evidence="1">
    <location>
        <begin position="52"/>
        <end position="67"/>
    </location>
</feature>
<proteinExistence type="predicted"/>
<feature type="region of interest" description="Disordered" evidence="1">
    <location>
        <begin position="442"/>
        <end position="496"/>
    </location>
</feature>
<comment type="caution">
    <text evidence="2">The sequence shown here is derived from an EMBL/GenBank/DDBJ whole genome shotgun (WGS) entry which is preliminary data.</text>
</comment>
<organism evidence="2 3">
    <name type="scientific">Ananas comosus</name>
    <name type="common">Pineapple</name>
    <name type="synonym">Ananas ananas</name>
    <dbReference type="NCBI Taxonomy" id="4615"/>
    <lineage>
        <taxon>Eukaryota</taxon>
        <taxon>Viridiplantae</taxon>
        <taxon>Streptophyta</taxon>
        <taxon>Embryophyta</taxon>
        <taxon>Tracheophyta</taxon>
        <taxon>Spermatophyta</taxon>
        <taxon>Magnoliopsida</taxon>
        <taxon>Liliopsida</taxon>
        <taxon>Poales</taxon>
        <taxon>Bromeliaceae</taxon>
        <taxon>Bromelioideae</taxon>
        <taxon>Ananas</taxon>
    </lineage>
</organism>
<dbReference type="GO" id="GO:0006355">
    <property type="term" value="P:regulation of DNA-templated transcription"/>
    <property type="evidence" value="ECO:0007669"/>
    <property type="project" value="InterPro"/>
</dbReference>
<dbReference type="PANTHER" id="PTHR33334:SF5">
    <property type="entry name" value="PROTEIN LNK2"/>
    <property type="match status" value="1"/>
</dbReference>
<accession>A0A199VZF5</accession>
<feature type="compositionally biased region" description="Polar residues" evidence="1">
    <location>
        <begin position="254"/>
        <end position="266"/>
    </location>
</feature>
<evidence type="ECO:0000313" key="2">
    <source>
        <dbReference type="EMBL" id="OAY82363.1"/>
    </source>
</evidence>
<feature type="region of interest" description="Disordered" evidence="1">
    <location>
        <begin position="210"/>
        <end position="309"/>
    </location>
</feature>
<evidence type="ECO:0000256" key="1">
    <source>
        <dbReference type="SAM" id="MobiDB-lite"/>
    </source>
</evidence>
<dbReference type="GO" id="GO:0007623">
    <property type="term" value="P:circadian rhythm"/>
    <property type="evidence" value="ECO:0007669"/>
    <property type="project" value="InterPro"/>
</dbReference>
<sequence>MFDWNDQDQVGDTIWAEFSESEDHIVPYPKGTEENRLLTYADYNKKQKTEENTVFASTEQTSRSNADYQGRHVENQPVLQTNGELSAPQLELESWPDLPSLDAALGRSYNNESDHDSMATAYLNDFNAVQNLDKVRVQLDGQSEVFGNDHEDMESDNFLDCDWANIGDFDDLDRIFSNSDAIFGNEIIGNTGEFVSASSDVISSTSQSIPIPDLLSDRDQSSNHGSSSVHFNELSGGRSKPVLPLEEKTKRGNHATSEYSGKPSQSAEKRDIPKRLPKLRKKAEERSKNKFPQHSIGGILHENNRGQQFTSPNMQTFVKAPLQTFQSPAVGQHTQAGKAEQIRQLAHSHQFVISGYGYPACPFPSIPQMPNIHADRAQSKPPSAVYKTFPDSSKNSKSLDKIPDVPLGSLMMTPQEKIEKLRRRQQMQAMLAIQQQQQQFGQVSGGDTLVPQAASPRKKNRDSLTSSDVVEGATNMVSSSEMTNQATHDESQKISTMGDDPYLEERIYYQLQDALGKLDIRVRLCIRDSLLRLARSALERQSASDRSSTNTNNKDDDEVSESDETSRRKRCAKMGNAETYTNPIDRTVARLLFHKPSEKSVAPVKEESPLSPASFDPGAHLRKTDKTWEKWRCNLHHESAPITNHLESGDIVRKKPWTNPGQRALPLGFDA</sequence>
<reference evidence="2 3" key="1">
    <citation type="journal article" date="2016" name="DNA Res.">
        <title>The draft genome of MD-2 pineapple using hybrid error correction of long reads.</title>
        <authorList>
            <person name="Redwan R.M."/>
            <person name="Saidin A."/>
            <person name="Kumar S.V."/>
        </authorList>
    </citation>
    <scope>NUCLEOTIDE SEQUENCE [LARGE SCALE GENOMIC DNA]</scope>
    <source>
        <strain evidence="3">cv. MD2</strain>
        <tissue evidence="2">Leaf</tissue>
    </source>
</reference>
<dbReference type="Proteomes" id="UP000092600">
    <property type="component" value="Unassembled WGS sequence"/>
</dbReference>
<protein>
    <recommendedName>
        <fullName evidence="4">Protein LNK2</fullName>
    </recommendedName>
</protein>
<feature type="region of interest" description="Disordered" evidence="1">
    <location>
        <begin position="375"/>
        <end position="408"/>
    </location>
</feature>
<dbReference type="PANTHER" id="PTHR33334">
    <property type="entry name" value="PROTEIN LNK1"/>
    <property type="match status" value="1"/>
</dbReference>
<feature type="region of interest" description="Disordered" evidence="1">
    <location>
        <begin position="598"/>
        <end position="618"/>
    </location>
</feature>
<feature type="region of interest" description="Disordered" evidence="1">
    <location>
        <begin position="538"/>
        <end position="578"/>
    </location>
</feature>
<dbReference type="InterPro" id="IPR039928">
    <property type="entry name" value="LNK"/>
</dbReference>